<accession>A0A1G7XZK5</accession>
<protein>
    <submittedName>
        <fullName evidence="2">Uncharacterized protein</fullName>
    </submittedName>
</protein>
<dbReference type="RefSeq" id="WP_257721591.1">
    <property type="nucleotide sequence ID" value="NZ_CP080764.1"/>
</dbReference>
<evidence type="ECO:0000313" key="3">
    <source>
        <dbReference type="Proteomes" id="UP000198956"/>
    </source>
</evidence>
<gene>
    <name evidence="2" type="ORF">SAMN04489735_100536</name>
</gene>
<evidence type="ECO:0000256" key="1">
    <source>
        <dbReference type="SAM" id="MobiDB-lite"/>
    </source>
</evidence>
<reference evidence="2 3" key="1">
    <citation type="submission" date="2016-10" db="EMBL/GenBank/DDBJ databases">
        <authorList>
            <person name="de Groot N.N."/>
        </authorList>
    </citation>
    <scope>NUCLEOTIDE SEQUENCE [LARGE SCALE GENOMIC DNA]</scope>
    <source>
        <strain evidence="2 3">L 420-91</strain>
    </source>
</reference>
<feature type="region of interest" description="Disordered" evidence="1">
    <location>
        <begin position="1"/>
        <end position="43"/>
    </location>
</feature>
<dbReference type="EMBL" id="FNDE01000005">
    <property type="protein sequence ID" value="SDG89543.1"/>
    <property type="molecule type" value="Genomic_DNA"/>
</dbReference>
<evidence type="ECO:0000313" key="2">
    <source>
        <dbReference type="EMBL" id="SDG89543.1"/>
    </source>
</evidence>
<feature type="compositionally biased region" description="Basic and acidic residues" evidence="1">
    <location>
        <begin position="13"/>
        <end position="36"/>
    </location>
</feature>
<organism evidence="2 3">
    <name type="scientific">Aneurinibacillus thermoaerophilus</name>
    <dbReference type="NCBI Taxonomy" id="143495"/>
    <lineage>
        <taxon>Bacteria</taxon>
        <taxon>Bacillati</taxon>
        <taxon>Bacillota</taxon>
        <taxon>Bacilli</taxon>
        <taxon>Bacillales</taxon>
        <taxon>Paenibacillaceae</taxon>
        <taxon>Aneurinibacillus group</taxon>
        <taxon>Aneurinibacillus</taxon>
    </lineage>
</organism>
<proteinExistence type="predicted"/>
<sequence length="43" mass="4851">MKDQETKNQSTEQRMKQADKEKDTERAPGYGDKKLEGPNAPAT</sequence>
<dbReference type="GeneID" id="97143577"/>
<name>A0A1G7XZK5_ANETH</name>
<dbReference type="AlphaFoldDB" id="A0A1G7XZK5"/>
<dbReference type="Proteomes" id="UP000198956">
    <property type="component" value="Unassembled WGS sequence"/>
</dbReference>